<dbReference type="EMBL" id="JABFTX010000001">
    <property type="protein sequence ID" value="MCE8002216.1"/>
    <property type="molecule type" value="Genomic_DNA"/>
</dbReference>
<name>A0ABS9A074_9GAMM</name>
<dbReference type="Proteomes" id="UP001320168">
    <property type="component" value="Unassembled WGS sequence"/>
</dbReference>
<proteinExistence type="predicted"/>
<evidence type="ECO:0000313" key="1">
    <source>
        <dbReference type="EMBL" id="MCE8002216.1"/>
    </source>
</evidence>
<dbReference type="RefSeq" id="WP_234269010.1">
    <property type="nucleotide sequence ID" value="NZ_JABFTX010000001.1"/>
</dbReference>
<organism evidence="1 2">
    <name type="scientific">Billgrantia ethanolica</name>
    <dbReference type="NCBI Taxonomy" id="2733486"/>
    <lineage>
        <taxon>Bacteria</taxon>
        <taxon>Pseudomonadati</taxon>
        <taxon>Pseudomonadota</taxon>
        <taxon>Gammaproteobacteria</taxon>
        <taxon>Oceanospirillales</taxon>
        <taxon>Halomonadaceae</taxon>
        <taxon>Billgrantia</taxon>
    </lineage>
</organism>
<gene>
    <name evidence="1" type="ORF">HOP53_05135</name>
</gene>
<sequence length="514" mass="60044">MPDMIGFIKSRARIIYRFIRKIEKSLNLKIAVSIAERIEKSPNSVKAFCIFQKRKFIPENIIWEALSYLNDKRSPSYDTITKNKFNIRSEEIRFLVKIRESLSSPSPILLLELEEFIKYYRDKKKKLKNESEFRRLLIALITKKLTAKEAYDAFYKAELIDSITFQQVLRVLHKAAVEGEREVFDDLKKRYFQQITPAASVKLLYWEGRLKDESVVNFQTIVKQFCLLDKTLSREYKKYLLSLFEIIPEEKNMLDYQIKKNKLAKIKEQVEKAVLNGDRFSFVRLNDGEGYGFPNTLPCAFDMERQELHWWGEVLPPALRNKIQEDFRRSLFEHALVGIPSVFRFINELSINRDYSIFNNALLCRLFTICHGYLKAYDARAYITEGQINLYLFDREYIAKLARLAQRVIFISGAKREYLQPVFDDIPHATYIELPTHRLLKTEKFSYTEAMQPLPYVYENYLEQIRELAGPGVVFFISAGFIGKIFAAEVAKNGGVALDVGQTLINIVANHVDA</sequence>
<protein>
    <submittedName>
        <fullName evidence="1">Uncharacterized protein</fullName>
    </submittedName>
</protein>
<reference evidence="1 2" key="1">
    <citation type="journal article" date="2021" name="Front. Microbiol.">
        <title>Aerobic Denitrification and Heterotrophic Sulfur Oxidation in the Genus Halomonas Revealed by Six Novel Species Characterizations and Genome-Based Analysis.</title>
        <authorList>
            <person name="Wang L."/>
            <person name="Shao Z."/>
        </authorList>
    </citation>
    <scope>NUCLEOTIDE SEQUENCE [LARGE SCALE GENOMIC DNA]</scope>
    <source>
        <strain evidence="1 2">MCCC 1A11081</strain>
    </source>
</reference>
<evidence type="ECO:0000313" key="2">
    <source>
        <dbReference type="Proteomes" id="UP001320168"/>
    </source>
</evidence>
<accession>A0ABS9A074</accession>
<comment type="caution">
    <text evidence="1">The sequence shown here is derived from an EMBL/GenBank/DDBJ whole genome shotgun (WGS) entry which is preliminary data.</text>
</comment>
<keyword evidence="2" id="KW-1185">Reference proteome</keyword>